<keyword evidence="2" id="KW-1133">Transmembrane helix</keyword>
<evidence type="ECO:0000259" key="3">
    <source>
        <dbReference type="Pfam" id="PF09256"/>
    </source>
</evidence>
<dbReference type="PANTHER" id="PTHR20437:SF2">
    <property type="entry name" value="TUMOR NECROSIS FACTOR RECEPTOR SUPERFAMILY MEMBER 13C"/>
    <property type="match status" value="1"/>
</dbReference>
<dbReference type="InterPro" id="IPR015336">
    <property type="entry name" value="TNFR_13C_TALL-1-bd"/>
</dbReference>
<dbReference type="PRINTS" id="PR01964">
    <property type="entry name" value="TNFACTORR13C"/>
</dbReference>
<dbReference type="Pfam" id="PF09256">
    <property type="entry name" value="BaffR-Tall_bind"/>
    <property type="match status" value="1"/>
</dbReference>
<dbReference type="FunCoup" id="A0A6P5JZS7">
    <property type="interactions" value="632"/>
</dbReference>
<feature type="transmembrane region" description="Helical" evidence="2">
    <location>
        <begin position="130"/>
        <end position="154"/>
    </location>
</feature>
<dbReference type="InterPro" id="IPR022338">
    <property type="entry name" value="TNFR_13C"/>
</dbReference>
<dbReference type="GO" id="GO:0030890">
    <property type="term" value="P:positive regulation of B cell proliferation"/>
    <property type="evidence" value="ECO:0007669"/>
    <property type="project" value="TreeGrafter"/>
</dbReference>
<gene>
    <name evidence="5" type="primary">TNFRSF13C</name>
</gene>
<keyword evidence="5" id="KW-0675">Receptor</keyword>
<dbReference type="GO" id="GO:0009897">
    <property type="term" value="C:external side of plasma membrane"/>
    <property type="evidence" value="ECO:0007669"/>
    <property type="project" value="TreeGrafter"/>
</dbReference>
<dbReference type="Proteomes" id="UP000515140">
    <property type="component" value="Unplaced"/>
</dbReference>
<dbReference type="GO" id="GO:0042102">
    <property type="term" value="P:positive regulation of T cell proliferation"/>
    <property type="evidence" value="ECO:0007669"/>
    <property type="project" value="TreeGrafter"/>
</dbReference>
<dbReference type="GO" id="GO:0038023">
    <property type="term" value="F:signaling receptor activity"/>
    <property type="evidence" value="ECO:0007669"/>
    <property type="project" value="InterPro"/>
</dbReference>
<dbReference type="AlphaFoldDB" id="A0A6P5JZS7"/>
<protein>
    <submittedName>
        <fullName evidence="5">Tumor necrosis factor receptor superfamily member 13C</fullName>
    </submittedName>
</protein>
<evidence type="ECO:0000313" key="5">
    <source>
        <dbReference type="RefSeq" id="XP_020838413.1"/>
    </source>
</evidence>
<sequence length="243" mass="25841">MFLLGWGLGRCTVTSEAQSRPGRGKLPPNPPPPSWGPRELAFKSLLGSWVAAAAGQQSRMVGRGSGGSNVQCPPLCFDELVRKCLPCNLYQTPTATGADNISSSSETVTLMTQVSNTSMTSILRMLPGPYFLLGIPIGLALVLAMLYGLLVCLLQRRLEKAPADEEAGPSRELAQGLDLPLHQEPKAMQTQNSSLGEAQDQHPFQECDGALEPSSAPSHSFPVPATELGAMELVTTKTITAEL</sequence>
<dbReference type="InterPro" id="IPR043521">
    <property type="entry name" value="TNFR_13C/17"/>
</dbReference>
<dbReference type="KEGG" id="pcw:110205852"/>
<dbReference type="InParanoid" id="A0A6P5JZS7"/>
<name>A0A6P5JZS7_PHACI</name>
<proteinExistence type="predicted"/>
<dbReference type="GeneID" id="110205852"/>
<organism evidence="4 5">
    <name type="scientific">Phascolarctos cinereus</name>
    <name type="common">Koala</name>
    <dbReference type="NCBI Taxonomy" id="38626"/>
    <lineage>
        <taxon>Eukaryota</taxon>
        <taxon>Metazoa</taxon>
        <taxon>Chordata</taxon>
        <taxon>Craniata</taxon>
        <taxon>Vertebrata</taxon>
        <taxon>Euteleostomi</taxon>
        <taxon>Mammalia</taxon>
        <taxon>Metatheria</taxon>
        <taxon>Diprotodontia</taxon>
        <taxon>Phascolarctidae</taxon>
        <taxon>Phascolarctos</taxon>
    </lineage>
</organism>
<dbReference type="GO" id="GO:0031296">
    <property type="term" value="P:B cell costimulation"/>
    <property type="evidence" value="ECO:0007669"/>
    <property type="project" value="TreeGrafter"/>
</dbReference>
<dbReference type="CTD" id="115650"/>
<accession>A0A6P5JZS7</accession>
<keyword evidence="4" id="KW-1185">Reference proteome</keyword>
<keyword evidence="2" id="KW-0812">Transmembrane</keyword>
<feature type="domain" description="Tumour necrosis factor receptor 13C TALL-1 binding" evidence="3">
    <location>
        <begin position="75"/>
        <end position="94"/>
    </location>
</feature>
<evidence type="ECO:0000256" key="2">
    <source>
        <dbReference type="SAM" id="Phobius"/>
    </source>
</evidence>
<keyword evidence="2" id="KW-0472">Membrane</keyword>
<reference evidence="5" key="1">
    <citation type="submission" date="2025-08" db="UniProtKB">
        <authorList>
            <consortium name="RefSeq"/>
        </authorList>
    </citation>
    <scope>IDENTIFICATION</scope>
    <source>
        <tissue evidence="5">Spleen</tissue>
    </source>
</reference>
<dbReference type="GO" id="GO:0033209">
    <property type="term" value="P:tumor necrosis factor-mediated signaling pathway"/>
    <property type="evidence" value="ECO:0007669"/>
    <property type="project" value="InterPro"/>
</dbReference>
<dbReference type="RefSeq" id="XP_020838413.1">
    <property type="nucleotide sequence ID" value="XM_020982754.1"/>
</dbReference>
<evidence type="ECO:0000313" key="4">
    <source>
        <dbReference type="Proteomes" id="UP000515140"/>
    </source>
</evidence>
<feature type="region of interest" description="Disordered" evidence="1">
    <location>
        <begin position="15"/>
        <end position="34"/>
    </location>
</feature>
<dbReference type="PANTHER" id="PTHR20437">
    <property type="entry name" value="TUMOR NECROSIS FACTOR RECEPTOR SUBFAMILY MEMBER 13/17"/>
    <property type="match status" value="1"/>
</dbReference>
<evidence type="ECO:0000256" key="1">
    <source>
        <dbReference type="SAM" id="MobiDB-lite"/>
    </source>
</evidence>
<dbReference type="GO" id="GO:0031295">
    <property type="term" value="P:T cell costimulation"/>
    <property type="evidence" value="ECO:0007669"/>
    <property type="project" value="TreeGrafter"/>
</dbReference>